<accession>A0A6B0SKP8</accession>
<organism evidence="2 3">
    <name type="scientific">Halobacterium bonnevillei</name>
    <dbReference type="NCBI Taxonomy" id="2692200"/>
    <lineage>
        <taxon>Archaea</taxon>
        <taxon>Methanobacteriati</taxon>
        <taxon>Methanobacteriota</taxon>
        <taxon>Stenosarchaea group</taxon>
        <taxon>Halobacteria</taxon>
        <taxon>Halobacteriales</taxon>
        <taxon>Halobacteriaceae</taxon>
        <taxon>Halobacterium</taxon>
    </lineage>
</organism>
<dbReference type="AlphaFoldDB" id="A0A6B0SKP8"/>
<reference evidence="2 3" key="1">
    <citation type="submission" date="2019-12" db="EMBL/GenBank/DDBJ databases">
        <title>Isolation and characterization of three novel carbon monoxide-oxidizing members of Halobacteria from salione crusts and soils.</title>
        <authorList>
            <person name="Myers M.R."/>
            <person name="King G.M."/>
        </authorList>
    </citation>
    <scope>NUCLEOTIDE SEQUENCE [LARGE SCALE GENOMIC DNA]</scope>
    <source>
        <strain evidence="2 3">PCN9</strain>
    </source>
</reference>
<keyword evidence="2" id="KW-0808">Transferase</keyword>
<evidence type="ECO:0000313" key="3">
    <source>
        <dbReference type="Proteomes" id="UP000471521"/>
    </source>
</evidence>
<comment type="caution">
    <text evidence="2">The sequence shown here is derived from an EMBL/GenBank/DDBJ whole genome shotgun (WGS) entry which is preliminary data.</text>
</comment>
<dbReference type="GO" id="GO:0016740">
    <property type="term" value="F:transferase activity"/>
    <property type="evidence" value="ECO:0007669"/>
    <property type="project" value="UniProtKB-KW"/>
</dbReference>
<dbReference type="RefSeq" id="WP_159525059.1">
    <property type="nucleotide sequence ID" value="NZ_WUUU01000006.1"/>
</dbReference>
<dbReference type="OrthoDB" id="135106at2157"/>
<dbReference type="PANTHER" id="PTHR36174">
    <property type="entry name" value="LIPID II:GLYCINE GLYCYLTRANSFERASE"/>
    <property type="match status" value="1"/>
</dbReference>
<dbReference type="PANTHER" id="PTHR36174:SF1">
    <property type="entry name" value="LIPID II:GLYCINE GLYCYLTRANSFERASE"/>
    <property type="match status" value="1"/>
</dbReference>
<dbReference type="InterPro" id="IPR038740">
    <property type="entry name" value="BioF2-like_GNAT_dom"/>
</dbReference>
<dbReference type="InterPro" id="IPR050644">
    <property type="entry name" value="PG_Glycine_Bridge_Synth"/>
</dbReference>
<dbReference type="Proteomes" id="UP000471521">
    <property type="component" value="Unassembled WGS sequence"/>
</dbReference>
<dbReference type="InterPro" id="IPR016181">
    <property type="entry name" value="Acyl_CoA_acyltransferase"/>
</dbReference>
<evidence type="ECO:0000313" key="2">
    <source>
        <dbReference type="EMBL" id="MXR19472.1"/>
    </source>
</evidence>
<feature type="domain" description="BioF2-like acetyltransferase" evidence="1">
    <location>
        <begin position="160"/>
        <end position="292"/>
    </location>
</feature>
<name>A0A6B0SKP8_9EURY</name>
<dbReference type="SUPFAM" id="SSF55729">
    <property type="entry name" value="Acyl-CoA N-acyltransferases (Nat)"/>
    <property type="match status" value="1"/>
</dbReference>
<sequence>MTIENSLELVSLQDADTSTWTRIVKSHDQSTPFHTLAWKRAIERAFDYDSRYRLVQRDGVIVGVVPGFETGGVFGTDIVQPFCEYGYPLLEPDVESIPVLQAMANDRGRFDTRIVKEAPQSRMVGYSDAGFGGIHTGVTFRLLLDRPYEDLFEQAFETEVRRNVGLAHDAGLSVRTVSDHQGITEYYNLYLATMQRLGSPQFPRSFFHGLFDEFGTDCTVLLADLDGTAVGGVLILSQGSESVIWSSASDEAHWDRSPNHLLYSTAIERACEKRAAIDFGRTSPESGVHTFKRQFGGRERSLVSMVSPPHRVGAGSLSQYRHLESVVTQLAPLITYDWVGPRLKEWIHE</sequence>
<keyword evidence="3" id="KW-1185">Reference proteome</keyword>
<dbReference type="Pfam" id="PF13480">
    <property type="entry name" value="Acetyltransf_6"/>
    <property type="match status" value="1"/>
</dbReference>
<evidence type="ECO:0000259" key="1">
    <source>
        <dbReference type="Pfam" id="PF13480"/>
    </source>
</evidence>
<proteinExistence type="predicted"/>
<gene>
    <name evidence="2" type="ORF">GRX66_02205</name>
</gene>
<dbReference type="Gene3D" id="3.40.630.30">
    <property type="match status" value="1"/>
</dbReference>
<dbReference type="EMBL" id="WUUU01000006">
    <property type="protein sequence ID" value="MXR19472.1"/>
    <property type="molecule type" value="Genomic_DNA"/>
</dbReference>
<protein>
    <submittedName>
        <fullName evidence="2">GNAT family N-acetyltransferase</fullName>
    </submittedName>
</protein>